<evidence type="ECO:0000256" key="11">
    <source>
        <dbReference type="ARBA" id="ARBA00047899"/>
    </source>
</evidence>
<dbReference type="Pfam" id="PF00069">
    <property type="entry name" value="Pkinase"/>
    <property type="match status" value="1"/>
</dbReference>
<evidence type="ECO:0000259" key="14">
    <source>
        <dbReference type="PROSITE" id="PS50011"/>
    </source>
</evidence>
<evidence type="ECO:0000256" key="7">
    <source>
        <dbReference type="ARBA" id="ARBA00022741"/>
    </source>
</evidence>
<evidence type="ECO:0000256" key="12">
    <source>
        <dbReference type="ARBA" id="ARBA00048679"/>
    </source>
</evidence>
<dbReference type="SMART" id="SM00220">
    <property type="entry name" value="S_TKc"/>
    <property type="match status" value="1"/>
</dbReference>
<keyword evidence="9" id="KW-0067">ATP-binding</keyword>
<dbReference type="Proteomes" id="UP001460270">
    <property type="component" value="Unassembled WGS sequence"/>
</dbReference>
<organism evidence="15 16">
    <name type="scientific">Mugilogobius chulae</name>
    <name type="common">yellowstripe goby</name>
    <dbReference type="NCBI Taxonomy" id="88201"/>
    <lineage>
        <taxon>Eukaryota</taxon>
        <taxon>Metazoa</taxon>
        <taxon>Chordata</taxon>
        <taxon>Craniata</taxon>
        <taxon>Vertebrata</taxon>
        <taxon>Euteleostomi</taxon>
        <taxon>Actinopterygii</taxon>
        <taxon>Neopterygii</taxon>
        <taxon>Teleostei</taxon>
        <taxon>Neoteleostei</taxon>
        <taxon>Acanthomorphata</taxon>
        <taxon>Gobiaria</taxon>
        <taxon>Gobiiformes</taxon>
        <taxon>Gobioidei</taxon>
        <taxon>Gobiidae</taxon>
        <taxon>Gobionellinae</taxon>
        <taxon>Mugilogobius</taxon>
    </lineage>
</organism>
<dbReference type="PANTHER" id="PTHR22984">
    <property type="entry name" value="SERINE/THREONINE-PROTEIN KINASE PIM"/>
    <property type="match status" value="1"/>
</dbReference>
<dbReference type="PROSITE" id="PS00108">
    <property type="entry name" value="PROTEIN_KINASE_ST"/>
    <property type="match status" value="1"/>
</dbReference>
<evidence type="ECO:0000256" key="5">
    <source>
        <dbReference type="ARBA" id="ARBA00022527"/>
    </source>
</evidence>
<comment type="subcellular location">
    <subcellularLocation>
        <location evidence="1">Host cytoplasm</location>
    </subcellularLocation>
</comment>
<evidence type="ECO:0000256" key="4">
    <source>
        <dbReference type="ARBA" id="ARBA00016885"/>
    </source>
</evidence>
<dbReference type="GO" id="GO:0005524">
    <property type="term" value="F:ATP binding"/>
    <property type="evidence" value="ECO:0007669"/>
    <property type="project" value="UniProtKB-KW"/>
</dbReference>
<protein>
    <recommendedName>
        <fullName evidence="4">Serine/threonine-protein kinase 1</fullName>
        <ecNumber evidence="3">2.7.11.1</ecNumber>
    </recommendedName>
</protein>
<evidence type="ECO:0000313" key="16">
    <source>
        <dbReference type="Proteomes" id="UP001460270"/>
    </source>
</evidence>
<evidence type="ECO:0000256" key="6">
    <source>
        <dbReference type="ARBA" id="ARBA00022679"/>
    </source>
</evidence>
<keyword evidence="8" id="KW-0418">Kinase</keyword>
<dbReference type="GO" id="GO:0005737">
    <property type="term" value="C:cytoplasm"/>
    <property type="evidence" value="ECO:0007669"/>
    <property type="project" value="TreeGrafter"/>
</dbReference>
<dbReference type="GO" id="GO:0004674">
    <property type="term" value="F:protein serine/threonine kinase activity"/>
    <property type="evidence" value="ECO:0007669"/>
    <property type="project" value="UniProtKB-KW"/>
</dbReference>
<dbReference type="PANTHER" id="PTHR22984:SF25">
    <property type="entry name" value="PROTEIN KINASE DOMAIN-CONTAINING PROTEIN"/>
    <property type="match status" value="1"/>
</dbReference>
<dbReference type="InterPro" id="IPR011009">
    <property type="entry name" value="Kinase-like_dom_sf"/>
</dbReference>
<comment type="similarity">
    <text evidence="2">Belongs to the protein kinase superfamily. CAMK Ser/Thr protein kinase family. PIM subfamily.</text>
</comment>
<evidence type="ECO:0000256" key="9">
    <source>
        <dbReference type="ARBA" id="ARBA00022840"/>
    </source>
</evidence>
<dbReference type="AlphaFoldDB" id="A0AAW0MQZ6"/>
<dbReference type="EC" id="2.7.11.1" evidence="3"/>
<evidence type="ECO:0000256" key="1">
    <source>
        <dbReference type="ARBA" id="ARBA00004192"/>
    </source>
</evidence>
<dbReference type="PROSITE" id="PS50011">
    <property type="entry name" value="PROTEIN_KINASE_DOM"/>
    <property type="match status" value="1"/>
</dbReference>
<keyword evidence="10" id="KW-1035">Host cytoplasm</keyword>
<evidence type="ECO:0000256" key="3">
    <source>
        <dbReference type="ARBA" id="ARBA00012513"/>
    </source>
</evidence>
<keyword evidence="5" id="KW-0723">Serine/threonine-protein kinase</keyword>
<feature type="region of interest" description="Disordered" evidence="13">
    <location>
        <begin position="122"/>
        <end position="142"/>
    </location>
</feature>
<comment type="catalytic activity">
    <reaction evidence="11">
        <text>L-threonyl-[protein] + ATP = O-phospho-L-threonyl-[protein] + ADP + H(+)</text>
        <dbReference type="Rhea" id="RHEA:46608"/>
        <dbReference type="Rhea" id="RHEA-COMP:11060"/>
        <dbReference type="Rhea" id="RHEA-COMP:11605"/>
        <dbReference type="ChEBI" id="CHEBI:15378"/>
        <dbReference type="ChEBI" id="CHEBI:30013"/>
        <dbReference type="ChEBI" id="CHEBI:30616"/>
        <dbReference type="ChEBI" id="CHEBI:61977"/>
        <dbReference type="ChEBI" id="CHEBI:456216"/>
        <dbReference type="EC" id="2.7.11.1"/>
    </reaction>
</comment>
<dbReference type="InterPro" id="IPR008271">
    <property type="entry name" value="Ser/Thr_kinase_AS"/>
</dbReference>
<evidence type="ECO:0000256" key="13">
    <source>
        <dbReference type="SAM" id="MobiDB-lite"/>
    </source>
</evidence>
<evidence type="ECO:0000313" key="15">
    <source>
        <dbReference type="EMBL" id="KAK7881572.1"/>
    </source>
</evidence>
<dbReference type="InterPro" id="IPR000719">
    <property type="entry name" value="Prot_kinase_dom"/>
</dbReference>
<keyword evidence="7" id="KW-0547">Nucleotide-binding</keyword>
<evidence type="ECO:0000256" key="2">
    <source>
        <dbReference type="ARBA" id="ARBA00005505"/>
    </source>
</evidence>
<evidence type="ECO:0000256" key="8">
    <source>
        <dbReference type="ARBA" id="ARBA00022777"/>
    </source>
</evidence>
<keyword evidence="6" id="KW-0808">Transferase</keyword>
<accession>A0AAW0MQZ6</accession>
<comment type="catalytic activity">
    <reaction evidence="12">
        <text>L-seryl-[protein] + ATP = O-phospho-L-seryl-[protein] + ADP + H(+)</text>
        <dbReference type="Rhea" id="RHEA:17989"/>
        <dbReference type="Rhea" id="RHEA-COMP:9863"/>
        <dbReference type="Rhea" id="RHEA-COMP:11604"/>
        <dbReference type="ChEBI" id="CHEBI:15378"/>
        <dbReference type="ChEBI" id="CHEBI:29999"/>
        <dbReference type="ChEBI" id="CHEBI:30616"/>
        <dbReference type="ChEBI" id="CHEBI:83421"/>
        <dbReference type="ChEBI" id="CHEBI:456216"/>
        <dbReference type="EC" id="2.7.11.1"/>
    </reaction>
</comment>
<comment type="caution">
    <text evidence="15">The sequence shown here is derived from an EMBL/GenBank/DDBJ whole genome shotgun (WGS) entry which is preliminary data.</text>
</comment>
<sequence length="399" mass="45912">MVTATGQWNLCDGVQIRQTQSRREEHPSTLASIAQRMRPKLLHTARTKFEVQVKLVRIPTTNLTCSQPGRVMRILPQPVPRLELVVTCYNRKRRTCEKEQLRLFDGQSGFCCSSQTPEHLEENQDVPASVPEDAHPFTSSESSEELELNNLFNNTIFRRKYWIKEVLKSGGYGTVYIGVRREDNHPDSEEHWTSAPHEVLIGLFVTPVLLDWFDLGSSVLLVMERPEPCMDLVDYINSLECHMSEVQAKMMFRQLLDASVEMLSCGVFHRDIKPDNILVETGQNEPRVRFIDFGSAARFSPRQIFTKPAGTLLYLPPEWFKTSRYRAASTTVWQLGLVLYILLHRQQPYCNKEDICFSVPDLRRGLTAECSDLLEKLMDPDPESRISISDIKQHPWMAE</sequence>
<keyword evidence="16" id="KW-1185">Reference proteome</keyword>
<dbReference type="EMBL" id="JBBPFD010000022">
    <property type="protein sequence ID" value="KAK7881572.1"/>
    <property type="molecule type" value="Genomic_DNA"/>
</dbReference>
<dbReference type="InterPro" id="IPR051138">
    <property type="entry name" value="PIM_Ser/Thr_kinase"/>
</dbReference>
<reference evidence="16" key="1">
    <citation type="submission" date="2024-04" db="EMBL/GenBank/DDBJ databases">
        <title>Salinicola lusitanus LLJ914,a marine bacterium isolated from the Okinawa Trough.</title>
        <authorList>
            <person name="Li J."/>
        </authorList>
    </citation>
    <scope>NUCLEOTIDE SEQUENCE [LARGE SCALE GENOMIC DNA]</scope>
</reference>
<name>A0AAW0MQZ6_9GOBI</name>
<gene>
    <name evidence="15" type="ORF">WMY93_029981</name>
</gene>
<dbReference type="SUPFAM" id="SSF56112">
    <property type="entry name" value="Protein kinase-like (PK-like)"/>
    <property type="match status" value="1"/>
</dbReference>
<feature type="domain" description="Protein kinase" evidence="14">
    <location>
        <begin position="161"/>
        <end position="397"/>
    </location>
</feature>
<proteinExistence type="inferred from homology"/>
<evidence type="ECO:0000256" key="10">
    <source>
        <dbReference type="ARBA" id="ARBA00023200"/>
    </source>
</evidence>
<dbReference type="Gene3D" id="1.10.510.10">
    <property type="entry name" value="Transferase(Phosphotransferase) domain 1"/>
    <property type="match status" value="1"/>
</dbReference>